<keyword evidence="2" id="KW-1133">Transmembrane helix</keyword>
<feature type="domain" description="DUF6377" evidence="4">
    <location>
        <begin position="261"/>
        <end position="529"/>
    </location>
</feature>
<feature type="signal peptide" evidence="3">
    <location>
        <begin position="1"/>
        <end position="20"/>
    </location>
</feature>
<dbReference type="GeneID" id="99749703"/>
<feature type="chain" id="PRO_5001744710" description="DUF6377 domain-containing protein" evidence="3">
    <location>
        <begin position="21"/>
        <end position="571"/>
    </location>
</feature>
<evidence type="ECO:0000256" key="3">
    <source>
        <dbReference type="SAM" id="SignalP"/>
    </source>
</evidence>
<organism evidence="5 6">
    <name type="scientific">Bacteroides uniformis str. 3978 T3 ii</name>
    <dbReference type="NCBI Taxonomy" id="1339349"/>
    <lineage>
        <taxon>Bacteria</taxon>
        <taxon>Pseudomonadati</taxon>
        <taxon>Bacteroidota</taxon>
        <taxon>Bacteroidia</taxon>
        <taxon>Bacteroidales</taxon>
        <taxon>Bacteroidaceae</taxon>
        <taxon>Bacteroides</taxon>
    </lineage>
</organism>
<sequence>MKRKIIALLFLLMGCTFLNAAPYSEKIKELLVRLDSLIAQKNTFAMLKEAKIAQLHKLRKDVRTLEERYWLNKNLYDEYCVYNADSAMNYVAGNLDIVYKQNDKYRQMEWKIKKSFLLAATGLLKEAQDELDGVSGGSLPKELLVDYYGQMLYLYSHFNQYTGSEMGTLHEHYAQLERVYKDSLNMVLTPEDPLFLWYKGQVVQGTDSMYVFKERLQKGILNSAFDTRRDAMNAYVLACFYRESDEQENYLTYLIYSAMADVRISNKDIASLEELAGVLFSLGDIDHAYVYMSYCLQNALAYRNRVRVVGISAVQDTIHQIYQERNQRQEARLRMYLVLVSVLSLISLFAFLYIYKQMKRLKQSRQQLNEANNRLNKHVEELSKMHGQVAETNVQLTSLNEQLRDTNNQLRESNYVKEEYIGYVFSICSNYISKLDEYRKNINRKLKANQLEDVKALTDTHSMAQNELKEFYHNFDAIFLHIYPDFVSDFNALLHPDEQIVLKDGELLNTELRIYALVRLGITDSVKIAEFLHYSPQTVYNNRLKTRNKAIIPREEFAAVVRSLGRAQKWI</sequence>
<feature type="transmembrane region" description="Helical" evidence="2">
    <location>
        <begin position="335"/>
        <end position="355"/>
    </location>
</feature>
<dbReference type="Proteomes" id="UP000028013">
    <property type="component" value="Unassembled WGS sequence"/>
</dbReference>
<evidence type="ECO:0000313" key="5">
    <source>
        <dbReference type="EMBL" id="KDS51910.1"/>
    </source>
</evidence>
<keyword evidence="2" id="KW-0812">Transmembrane</keyword>
<evidence type="ECO:0000256" key="2">
    <source>
        <dbReference type="SAM" id="Phobius"/>
    </source>
</evidence>
<dbReference type="EMBL" id="JNHN01000164">
    <property type="protein sequence ID" value="KDS51910.1"/>
    <property type="molecule type" value="Genomic_DNA"/>
</dbReference>
<dbReference type="PATRIC" id="fig|1339349.3.peg.1560"/>
<dbReference type="RefSeq" id="WP_005824747.1">
    <property type="nucleotide sequence ID" value="NZ_JNHN01000164.1"/>
</dbReference>
<name>A0A078S1L8_BACUN</name>
<evidence type="ECO:0000259" key="4">
    <source>
        <dbReference type="Pfam" id="PF19904"/>
    </source>
</evidence>
<dbReference type="Pfam" id="PF19904">
    <property type="entry name" value="DUF6377"/>
    <property type="match status" value="1"/>
</dbReference>
<keyword evidence="1" id="KW-0175">Coiled coil</keyword>
<feature type="coiled-coil region" evidence="1">
    <location>
        <begin position="354"/>
        <end position="413"/>
    </location>
</feature>
<keyword evidence="3" id="KW-0732">Signal</keyword>
<dbReference type="PROSITE" id="PS51257">
    <property type="entry name" value="PROKAR_LIPOPROTEIN"/>
    <property type="match status" value="1"/>
</dbReference>
<comment type="caution">
    <text evidence="5">The sequence shown here is derived from an EMBL/GenBank/DDBJ whole genome shotgun (WGS) entry which is preliminary data.</text>
</comment>
<proteinExistence type="predicted"/>
<gene>
    <name evidence="5" type="ORF">M094_0296</name>
</gene>
<reference evidence="5 6" key="1">
    <citation type="submission" date="2014-04" db="EMBL/GenBank/DDBJ databases">
        <authorList>
            <person name="Sears C."/>
            <person name="Carroll K."/>
            <person name="Sack B.R."/>
            <person name="Qadri F."/>
            <person name="Myers L.L."/>
            <person name="Chung G.-T."/>
            <person name="Escheverria P."/>
            <person name="Fraser C.M."/>
            <person name="Sadzewicz L."/>
            <person name="Shefchek K.A."/>
            <person name="Tallon L."/>
            <person name="Das S.P."/>
            <person name="Daugherty S."/>
            <person name="Mongodin E.F."/>
        </authorList>
    </citation>
    <scope>NUCLEOTIDE SEQUENCE [LARGE SCALE GENOMIC DNA]</scope>
    <source>
        <strain evidence="5 6">3978 T3 ii</strain>
    </source>
</reference>
<dbReference type="AlphaFoldDB" id="A0A078S1L8"/>
<protein>
    <recommendedName>
        <fullName evidence="4">DUF6377 domain-containing protein</fullName>
    </recommendedName>
</protein>
<dbReference type="InterPro" id="IPR045957">
    <property type="entry name" value="DUF6377"/>
</dbReference>
<accession>A0A078S1L8</accession>
<evidence type="ECO:0000256" key="1">
    <source>
        <dbReference type="SAM" id="Coils"/>
    </source>
</evidence>
<evidence type="ECO:0000313" key="6">
    <source>
        <dbReference type="Proteomes" id="UP000028013"/>
    </source>
</evidence>
<keyword evidence="2" id="KW-0472">Membrane</keyword>